<evidence type="ECO:0000259" key="4">
    <source>
        <dbReference type="Pfam" id="PF00535"/>
    </source>
</evidence>
<comment type="similarity">
    <text evidence="1">Belongs to the glycosyltransferase 2 family.</text>
</comment>
<dbReference type="GO" id="GO:0016757">
    <property type="term" value="F:glycosyltransferase activity"/>
    <property type="evidence" value="ECO:0007669"/>
    <property type="project" value="UniProtKB-KW"/>
</dbReference>
<comment type="caution">
    <text evidence="5">The sequence shown here is derived from an EMBL/GenBank/DDBJ whole genome shotgun (WGS) entry which is preliminary data.</text>
</comment>
<dbReference type="SUPFAM" id="SSF53448">
    <property type="entry name" value="Nucleotide-diphospho-sugar transferases"/>
    <property type="match status" value="1"/>
</dbReference>
<dbReference type="PANTHER" id="PTHR43179:SF12">
    <property type="entry name" value="GALACTOFURANOSYLTRANSFERASE GLFT2"/>
    <property type="match status" value="1"/>
</dbReference>
<evidence type="ECO:0000256" key="1">
    <source>
        <dbReference type="ARBA" id="ARBA00006739"/>
    </source>
</evidence>
<dbReference type="RefSeq" id="WP_111468494.1">
    <property type="nucleotide sequence ID" value="NZ_QLIX01000002.1"/>
</dbReference>
<sequence length="308" mass="32107">MKLSLIVATRGRDRELGALFESLAAQDEPSLEVILVDQNADDRLAPIVAAWRDRLAITWRRSAWAHANHARNLGLALARGGIVGFPDDDCLFPPGLVARVLAGFAGDPGLAILTGPAASPAGGLGSGRWRAEAGAIDATTVWTSVIEFNLFLRRAVALAMGGFDERLGPGTPLGSTEGNDLVLRAIRAGHAARYDPAQRILHPDKRLTPVAVERAALYGRGMGFVLRRHAVPAGTWLPFLIRPLGGALLAAARGNGLAARYYLATLRGRVAGFLTPGAASGLPLPALPDAAPSGVTQPAPTLPATTGA</sequence>
<keyword evidence="3 5" id="KW-0808">Transferase</keyword>
<dbReference type="InterPro" id="IPR029044">
    <property type="entry name" value="Nucleotide-diphossugar_trans"/>
</dbReference>
<keyword evidence="2" id="KW-0328">Glycosyltransferase</keyword>
<feature type="domain" description="Glycosyltransferase 2-like" evidence="4">
    <location>
        <begin position="4"/>
        <end position="120"/>
    </location>
</feature>
<dbReference type="Proteomes" id="UP000249065">
    <property type="component" value="Unassembled WGS sequence"/>
</dbReference>
<dbReference type="InterPro" id="IPR001173">
    <property type="entry name" value="Glyco_trans_2-like"/>
</dbReference>
<evidence type="ECO:0000313" key="5">
    <source>
        <dbReference type="EMBL" id="RAI60308.1"/>
    </source>
</evidence>
<organism evidence="5 6">
    <name type="scientific">Roseicella frigidaeris</name>
    <dbReference type="NCBI Taxonomy" id="2230885"/>
    <lineage>
        <taxon>Bacteria</taxon>
        <taxon>Pseudomonadati</taxon>
        <taxon>Pseudomonadota</taxon>
        <taxon>Alphaproteobacteria</taxon>
        <taxon>Acetobacterales</taxon>
        <taxon>Roseomonadaceae</taxon>
        <taxon>Roseicella</taxon>
    </lineage>
</organism>
<dbReference type="PANTHER" id="PTHR43179">
    <property type="entry name" value="RHAMNOSYLTRANSFERASE WBBL"/>
    <property type="match status" value="1"/>
</dbReference>
<protein>
    <submittedName>
        <fullName evidence="5">Glycosyltransferase family 2 protein</fullName>
    </submittedName>
</protein>
<dbReference type="EMBL" id="QLIX01000002">
    <property type="protein sequence ID" value="RAI60308.1"/>
    <property type="molecule type" value="Genomic_DNA"/>
</dbReference>
<dbReference type="AlphaFoldDB" id="A0A327MJG8"/>
<dbReference type="Gene3D" id="3.90.550.10">
    <property type="entry name" value="Spore Coat Polysaccharide Biosynthesis Protein SpsA, Chain A"/>
    <property type="match status" value="1"/>
</dbReference>
<evidence type="ECO:0000313" key="6">
    <source>
        <dbReference type="Proteomes" id="UP000249065"/>
    </source>
</evidence>
<dbReference type="Pfam" id="PF00535">
    <property type="entry name" value="Glycos_transf_2"/>
    <property type="match status" value="1"/>
</dbReference>
<keyword evidence="6" id="KW-1185">Reference proteome</keyword>
<evidence type="ECO:0000256" key="2">
    <source>
        <dbReference type="ARBA" id="ARBA00022676"/>
    </source>
</evidence>
<accession>A0A327MJG8</accession>
<dbReference type="CDD" id="cd00761">
    <property type="entry name" value="Glyco_tranf_GTA_type"/>
    <property type="match status" value="1"/>
</dbReference>
<name>A0A327MJG8_9PROT</name>
<evidence type="ECO:0000256" key="3">
    <source>
        <dbReference type="ARBA" id="ARBA00022679"/>
    </source>
</evidence>
<proteinExistence type="inferred from homology"/>
<reference evidence="6" key="1">
    <citation type="submission" date="2018-06" db="EMBL/GenBank/DDBJ databases">
        <authorList>
            <person name="Khan S.A."/>
        </authorList>
    </citation>
    <scope>NUCLEOTIDE SEQUENCE [LARGE SCALE GENOMIC DNA]</scope>
    <source>
        <strain evidence="6">DB-1506</strain>
    </source>
</reference>
<dbReference type="OrthoDB" id="9771846at2"/>
<gene>
    <name evidence="5" type="ORF">DOO78_04355</name>
</gene>